<feature type="compositionally biased region" description="Basic and acidic residues" evidence="1">
    <location>
        <begin position="1"/>
        <end position="11"/>
    </location>
</feature>
<feature type="compositionally biased region" description="Polar residues" evidence="1">
    <location>
        <begin position="209"/>
        <end position="219"/>
    </location>
</feature>
<feature type="region of interest" description="Disordered" evidence="1">
    <location>
        <begin position="308"/>
        <end position="349"/>
    </location>
</feature>
<proteinExistence type="predicted"/>
<gene>
    <name evidence="2" type="ORF">LCGC14_1378280</name>
</gene>
<evidence type="ECO:0000313" key="2">
    <source>
        <dbReference type="EMBL" id="KKM76621.1"/>
    </source>
</evidence>
<sequence length="377" mass="40497">MKDNETLEEPRNPVSVVPEPESRLTVARQAAPPDALTDFGKVDIGLELATEIANKLKAVIVEKELSVSMGGTKEHLTVEAWVTCGMMVGVSPKTEWTQEVRNPTTGELEGYKARVQAIRMATGAVIGAAESSCHFDERVKKRGTDELIERWMEHGRPNRHAAMSMAQTRATSKALAQALRWIPVLAGYSGTPLEEMPPGGVGNGDGSKSKTNSRGSKPTASGGKSRGNMTKISDAMAKRAVAIARGKGQEINPEVHGFDVVGDMLAMGKRPVQPDGSRYPELIAHLVEVITPDAYDAFCAAIERYQGPDKPLAGDEEKPPAAGPDEGDGGDTTGPEQEEEMVPIADPQGNTRMIPIRCAIEHVDENSGEIFYTEAPF</sequence>
<evidence type="ECO:0000256" key="1">
    <source>
        <dbReference type="SAM" id="MobiDB-lite"/>
    </source>
</evidence>
<feature type="region of interest" description="Disordered" evidence="1">
    <location>
        <begin position="193"/>
        <end position="230"/>
    </location>
</feature>
<accession>A0A0F9KPB9</accession>
<dbReference type="AlphaFoldDB" id="A0A0F9KPB9"/>
<reference evidence="2" key="1">
    <citation type="journal article" date="2015" name="Nature">
        <title>Complex archaea that bridge the gap between prokaryotes and eukaryotes.</title>
        <authorList>
            <person name="Spang A."/>
            <person name="Saw J.H."/>
            <person name="Jorgensen S.L."/>
            <person name="Zaremba-Niedzwiedzka K."/>
            <person name="Martijn J."/>
            <person name="Lind A.E."/>
            <person name="van Eijk R."/>
            <person name="Schleper C."/>
            <person name="Guy L."/>
            <person name="Ettema T.J."/>
        </authorList>
    </citation>
    <scope>NUCLEOTIDE SEQUENCE</scope>
</reference>
<feature type="region of interest" description="Disordered" evidence="1">
    <location>
        <begin position="1"/>
        <end position="29"/>
    </location>
</feature>
<organism evidence="2">
    <name type="scientific">marine sediment metagenome</name>
    <dbReference type="NCBI Taxonomy" id="412755"/>
    <lineage>
        <taxon>unclassified sequences</taxon>
        <taxon>metagenomes</taxon>
        <taxon>ecological metagenomes</taxon>
    </lineage>
</organism>
<name>A0A0F9KPB9_9ZZZZ</name>
<protein>
    <submittedName>
        <fullName evidence="2">Uncharacterized protein</fullName>
    </submittedName>
</protein>
<dbReference type="EMBL" id="LAZR01008777">
    <property type="protein sequence ID" value="KKM76621.1"/>
    <property type="molecule type" value="Genomic_DNA"/>
</dbReference>
<comment type="caution">
    <text evidence="2">The sequence shown here is derived from an EMBL/GenBank/DDBJ whole genome shotgun (WGS) entry which is preliminary data.</text>
</comment>